<accession>A0ABD3H6X6</accession>
<name>A0ABD3H6X6_9MARC</name>
<keyword evidence="3" id="KW-1185">Reference proteome</keyword>
<comment type="caution">
    <text evidence="2">The sequence shown here is derived from an EMBL/GenBank/DDBJ whole genome shotgun (WGS) entry which is preliminary data.</text>
</comment>
<evidence type="ECO:0000256" key="1">
    <source>
        <dbReference type="SAM" id="MobiDB-lite"/>
    </source>
</evidence>
<evidence type="ECO:0000313" key="3">
    <source>
        <dbReference type="Proteomes" id="UP001633002"/>
    </source>
</evidence>
<dbReference type="AlphaFoldDB" id="A0ABD3H6X6"/>
<dbReference type="Proteomes" id="UP001633002">
    <property type="component" value="Unassembled WGS sequence"/>
</dbReference>
<reference evidence="2 3" key="1">
    <citation type="submission" date="2024-09" db="EMBL/GenBank/DDBJ databases">
        <title>Chromosome-scale assembly of Riccia sorocarpa.</title>
        <authorList>
            <person name="Paukszto L."/>
        </authorList>
    </citation>
    <scope>NUCLEOTIDE SEQUENCE [LARGE SCALE GENOMIC DNA]</scope>
    <source>
        <strain evidence="2">LP-2024</strain>
        <tissue evidence="2">Aerial parts of the thallus</tissue>
    </source>
</reference>
<gene>
    <name evidence="2" type="ORF">R1sor_004052</name>
</gene>
<evidence type="ECO:0000313" key="2">
    <source>
        <dbReference type="EMBL" id="KAL3686030.1"/>
    </source>
</evidence>
<sequence length="359" mass="39556">MSSVPGTSIRLRCHHTGECEILRSGSNSGTTEVRESFLSIRFSLDLGSIFVSKVAKNDSGDDATYSVDVNESSRGHVWLLEEASTYVVFGNPRALRNRSSSDFVSEVLQEGHQTREGAEEADAVEPDNPPCRPKQTCNITPVASENDTTPYPGWDGVPRDPFLISAFDATMSVSKSCELGKIQLADFKFQRVLELPPSYNGNIIFELPPVSVNEASKRNGFRAKMDRRNDCYLWTKLITIDVGHGRKKMFEVSQMSCVGSIKCSNLACCYKSQHGSSNVTDWPTGVHRDQKYTPVHVGTHCHPPRSAAPLHLVDLVEATIKDEFAKSPRSSPSILRKKATGSVLEKLSSATLTLNMTEE</sequence>
<protein>
    <submittedName>
        <fullName evidence="2">Uncharacterized protein</fullName>
    </submittedName>
</protein>
<feature type="region of interest" description="Disordered" evidence="1">
    <location>
        <begin position="109"/>
        <end position="131"/>
    </location>
</feature>
<dbReference type="EMBL" id="JBJQOH010000006">
    <property type="protein sequence ID" value="KAL3686030.1"/>
    <property type="molecule type" value="Genomic_DNA"/>
</dbReference>
<organism evidence="2 3">
    <name type="scientific">Riccia sorocarpa</name>
    <dbReference type="NCBI Taxonomy" id="122646"/>
    <lineage>
        <taxon>Eukaryota</taxon>
        <taxon>Viridiplantae</taxon>
        <taxon>Streptophyta</taxon>
        <taxon>Embryophyta</taxon>
        <taxon>Marchantiophyta</taxon>
        <taxon>Marchantiopsida</taxon>
        <taxon>Marchantiidae</taxon>
        <taxon>Marchantiales</taxon>
        <taxon>Ricciaceae</taxon>
        <taxon>Riccia</taxon>
    </lineage>
</organism>
<proteinExistence type="predicted"/>